<proteinExistence type="predicted"/>
<dbReference type="GO" id="GO:0000976">
    <property type="term" value="F:transcription cis-regulatory region binding"/>
    <property type="evidence" value="ECO:0007669"/>
    <property type="project" value="TreeGrafter"/>
</dbReference>
<dbReference type="InterPro" id="IPR041347">
    <property type="entry name" value="MftR_C"/>
</dbReference>
<dbReference type="PANTHER" id="PTHR30055">
    <property type="entry name" value="HTH-TYPE TRANSCRIPTIONAL REGULATOR RUTR"/>
    <property type="match status" value="1"/>
</dbReference>
<feature type="domain" description="HTH tetR-type" evidence="5">
    <location>
        <begin position="6"/>
        <end position="66"/>
    </location>
</feature>
<sequence>MARWDPGAEERLKKAALELFTEHGYDNVTVTRIAERAGLTRRSFFRYFPDKREVLFAGSEQLPPAVASAVLAVAPGVAPLDAVLDALTSVGTRLAERVDGGRTRRAVIAASAELRERERTKFAAVTAAIRDALVRRGTDPDTAALLARTATVAFRHAFERWTESDGRTSFAECVDAVVATLRDAFTTRARAD</sequence>
<feature type="DNA-binding region" description="H-T-H motif" evidence="4">
    <location>
        <begin position="29"/>
        <end position="48"/>
    </location>
</feature>
<dbReference type="PANTHER" id="PTHR30055:SF238">
    <property type="entry name" value="MYCOFACTOCIN BIOSYNTHESIS TRANSCRIPTIONAL REGULATOR MFTR-RELATED"/>
    <property type="match status" value="1"/>
</dbReference>
<dbReference type="GO" id="GO:0003700">
    <property type="term" value="F:DNA-binding transcription factor activity"/>
    <property type="evidence" value="ECO:0007669"/>
    <property type="project" value="TreeGrafter"/>
</dbReference>
<dbReference type="InterPro" id="IPR023772">
    <property type="entry name" value="DNA-bd_HTH_TetR-type_CS"/>
</dbReference>
<name>A0A940MJR9_9ACTN</name>
<dbReference type="RefSeq" id="WP_209343927.1">
    <property type="nucleotide sequence ID" value="NZ_JAGIQL010000151.1"/>
</dbReference>
<dbReference type="InterPro" id="IPR009057">
    <property type="entry name" value="Homeodomain-like_sf"/>
</dbReference>
<reference evidence="6" key="1">
    <citation type="submission" date="2021-03" db="EMBL/GenBank/DDBJ databases">
        <title>Whole genome sequence of Streptomyces bomunensis MMS17-BM035.</title>
        <authorList>
            <person name="Lee J.H."/>
        </authorList>
    </citation>
    <scope>NUCLEOTIDE SEQUENCE</scope>
    <source>
        <strain evidence="6">MMS17-BM035</strain>
    </source>
</reference>
<dbReference type="SUPFAM" id="SSF46689">
    <property type="entry name" value="Homeodomain-like"/>
    <property type="match status" value="1"/>
</dbReference>
<dbReference type="Pfam" id="PF17754">
    <property type="entry name" value="TetR_C_14"/>
    <property type="match status" value="1"/>
</dbReference>
<organism evidence="6 7">
    <name type="scientific">Streptomyces montanisoli</name>
    <dbReference type="NCBI Taxonomy" id="2798581"/>
    <lineage>
        <taxon>Bacteria</taxon>
        <taxon>Bacillati</taxon>
        <taxon>Actinomycetota</taxon>
        <taxon>Actinomycetes</taxon>
        <taxon>Kitasatosporales</taxon>
        <taxon>Streptomycetaceae</taxon>
        <taxon>Streptomyces</taxon>
    </lineage>
</organism>
<comment type="caution">
    <text evidence="6">The sequence shown here is derived from an EMBL/GenBank/DDBJ whole genome shotgun (WGS) entry which is preliminary data.</text>
</comment>
<keyword evidence="3" id="KW-0804">Transcription</keyword>
<accession>A0A940MJR9</accession>
<keyword evidence="1" id="KW-0805">Transcription regulation</keyword>
<dbReference type="EMBL" id="JAGIQL010000151">
    <property type="protein sequence ID" value="MBP0461022.1"/>
    <property type="molecule type" value="Genomic_DNA"/>
</dbReference>
<dbReference type="PROSITE" id="PS50977">
    <property type="entry name" value="HTH_TETR_2"/>
    <property type="match status" value="1"/>
</dbReference>
<evidence type="ECO:0000256" key="1">
    <source>
        <dbReference type="ARBA" id="ARBA00023015"/>
    </source>
</evidence>
<evidence type="ECO:0000256" key="4">
    <source>
        <dbReference type="PROSITE-ProRule" id="PRU00335"/>
    </source>
</evidence>
<gene>
    <name evidence="6" type="ORF">JFN87_26665</name>
</gene>
<evidence type="ECO:0000256" key="2">
    <source>
        <dbReference type="ARBA" id="ARBA00023125"/>
    </source>
</evidence>
<evidence type="ECO:0000313" key="7">
    <source>
        <dbReference type="Proteomes" id="UP000670475"/>
    </source>
</evidence>
<dbReference type="Proteomes" id="UP000670475">
    <property type="component" value="Unassembled WGS sequence"/>
</dbReference>
<evidence type="ECO:0000313" key="6">
    <source>
        <dbReference type="EMBL" id="MBP0461022.1"/>
    </source>
</evidence>
<dbReference type="Gene3D" id="1.10.357.10">
    <property type="entry name" value="Tetracycline Repressor, domain 2"/>
    <property type="match status" value="1"/>
</dbReference>
<protein>
    <submittedName>
        <fullName evidence="6">TetR family transcriptional regulator</fullName>
    </submittedName>
</protein>
<dbReference type="AlphaFoldDB" id="A0A940MJR9"/>
<dbReference type="Pfam" id="PF00440">
    <property type="entry name" value="TetR_N"/>
    <property type="match status" value="1"/>
</dbReference>
<dbReference type="InterPro" id="IPR001647">
    <property type="entry name" value="HTH_TetR"/>
</dbReference>
<dbReference type="PROSITE" id="PS01081">
    <property type="entry name" value="HTH_TETR_1"/>
    <property type="match status" value="1"/>
</dbReference>
<dbReference type="InterPro" id="IPR050109">
    <property type="entry name" value="HTH-type_TetR-like_transc_reg"/>
</dbReference>
<keyword evidence="7" id="KW-1185">Reference proteome</keyword>
<evidence type="ECO:0000256" key="3">
    <source>
        <dbReference type="ARBA" id="ARBA00023163"/>
    </source>
</evidence>
<keyword evidence="2 4" id="KW-0238">DNA-binding</keyword>
<evidence type="ECO:0000259" key="5">
    <source>
        <dbReference type="PROSITE" id="PS50977"/>
    </source>
</evidence>
<dbReference type="PRINTS" id="PR00455">
    <property type="entry name" value="HTHTETR"/>
</dbReference>